<dbReference type="Pfam" id="PF13450">
    <property type="entry name" value="NAD_binding_8"/>
    <property type="match status" value="1"/>
</dbReference>
<dbReference type="PANTHER" id="PTHR42923">
    <property type="entry name" value="PROTOPORPHYRINOGEN OXIDASE"/>
    <property type="match status" value="1"/>
</dbReference>
<keyword evidence="3" id="KW-1185">Reference proteome</keyword>
<protein>
    <submittedName>
        <fullName evidence="4">Uncharacterized protein LOC101864185 isoform X1</fullName>
    </submittedName>
</protein>
<organism evidence="3 4">
    <name type="scientific">Aplysia californica</name>
    <name type="common">California sea hare</name>
    <dbReference type="NCBI Taxonomy" id="6500"/>
    <lineage>
        <taxon>Eukaryota</taxon>
        <taxon>Metazoa</taxon>
        <taxon>Spiralia</taxon>
        <taxon>Lophotrochozoa</taxon>
        <taxon>Mollusca</taxon>
        <taxon>Gastropoda</taxon>
        <taxon>Heterobranchia</taxon>
        <taxon>Euthyneura</taxon>
        <taxon>Tectipleura</taxon>
        <taxon>Aplysiida</taxon>
        <taxon>Aplysioidea</taxon>
        <taxon>Aplysiidae</taxon>
        <taxon>Aplysia</taxon>
    </lineage>
</organism>
<dbReference type="Gene3D" id="3.50.50.60">
    <property type="entry name" value="FAD/NAD(P)-binding domain"/>
    <property type="match status" value="1"/>
</dbReference>
<evidence type="ECO:0000256" key="2">
    <source>
        <dbReference type="SAM" id="Phobius"/>
    </source>
</evidence>
<feature type="region of interest" description="Disordered" evidence="1">
    <location>
        <begin position="1"/>
        <end position="72"/>
    </location>
</feature>
<dbReference type="Gene3D" id="3.30.70.1990">
    <property type="match status" value="1"/>
</dbReference>
<evidence type="ECO:0000313" key="4">
    <source>
        <dbReference type="RefSeq" id="XP_005111351.1"/>
    </source>
</evidence>
<dbReference type="Proteomes" id="UP000694888">
    <property type="component" value="Unplaced"/>
</dbReference>
<dbReference type="GeneID" id="101864185"/>
<dbReference type="InterPro" id="IPR050464">
    <property type="entry name" value="Zeta_carotene_desat/Oxidored"/>
</dbReference>
<keyword evidence="2" id="KW-0472">Membrane</keyword>
<evidence type="ECO:0000313" key="3">
    <source>
        <dbReference type="Proteomes" id="UP000694888"/>
    </source>
</evidence>
<accession>A0ABM0K8I8</accession>
<feature type="compositionally biased region" description="Low complexity" evidence="1">
    <location>
        <begin position="29"/>
        <end position="64"/>
    </location>
</feature>
<proteinExistence type="predicted"/>
<dbReference type="PANTHER" id="PTHR42923:SF20">
    <property type="entry name" value="FLAVIN-CONTAINING AMINE OXIDASEDEHYDROGENASE"/>
    <property type="match status" value="1"/>
</dbReference>
<feature type="compositionally biased region" description="Polar residues" evidence="1">
    <location>
        <begin position="1"/>
        <end position="28"/>
    </location>
</feature>
<dbReference type="InterPro" id="IPR036188">
    <property type="entry name" value="FAD/NAD-bd_sf"/>
</dbReference>
<name>A0ABM0K8I8_APLCA</name>
<reference evidence="4" key="1">
    <citation type="submission" date="2025-08" db="UniProtKB">
        <authorList>
            <consortium name="RefSeq"/>
        </authorList>
    </citation>
    <scope>IDENTIFICATION</scope>
</reference>
<dbReference type="RefSeq" id="XP_005111351.1">
    <property type="nucleotide sequence ID" value="XM_005111294.2"/>
</dbReference>
<dbReference type="SUPFAM" id="SSF51905">
    <property type="entry name" value="FAD/NAD(P)-binding domain"/>
    <property type="match status" value="1"/>
</dbReference>
<dbReference type="Gene3D" id="1.10.405.20">
    <property type="match status" value="1"/>
</dbReference>
<feature type="transmembrane region" description="Helical" evidence="2">
    <location>
        <begin position="537"/>
        <end position="560"/>
    </location>
</feature>
<keyword evidence="2" id="KW-0812">Transmembrane</keyword>
<sequence>MTTTDTQVMKETSSAGENHSTIIQPDTLSQHSRISGGSSSPSQEGSVPSSPSSKSNKVGDSSVVLDMPPTARKPLVTKRKRVLIVGSGASGTAAAYALGKHPDKFDVQVWEKLSLPGGVATSEHIEGPGDLVINDGVQGGCPTYRNTLNLMSEFGFSGSPVHMMISFGKGPTAWTNYTKTDLIDRLKDEIKRFGRTLKIINKLEFFFIFIPISKVLKWFGYSDAFCYEMVFPLTALFFGTGNQTPNVSAAIVARVFLDDDLRLFDYDPECLLSQTPEMFAFPKLRDMYQTIMRKMETQYHANRAVASVIRRNGKVHVVDDADNEEVFDEIIFACDAETVLRVLKQPSYLEKKALGNVRYYNDVTLTHEDDEYMEKHYELHKDVDQYFIRTDPNDRSKLEMSFNLSNYQPHLKDTGRNIYQTIFLDDKIKDIWTIDEIDKSKVRFTRWWRQFSHTWKHFAFTVPLWRYVQGTKHTWYCGSYTLINTHEIGIISGFAAACRLGASYPFIEDKLAREQFEQYLLMIHGKPRRYGCNGATFLSILFAPLMFIFVGLALFVQFIMRCCGKDV</sequence>
<keyword evidence="2" id="KW-1133">Transmembrane helix</keyword>
<evidence type="ECO:0000256" key="1">
    <source>
        <dbReference type="SAM" id="MobiDB-lite"/>
    </source>
</evidence>
<gene>
    <name evidence="4" type="primary">LOC101864185</name>
</gene>